<organism evidence="1 2">
    <name type="scientific">Embleya hyalina</name>
    <dbReference type="NCBI Taxonomy" id="516124"/>
    <lineage>
        <taxon>Bacteria</taxon>
        <taxon>Bacillati</taxon>
        <taxon>Actinomycetota</taxon>
        <taxon>Actinomycetes</taxon>
        <taxon>Kitasatosporales</taxon>
        <taxon>Streptomycetaceae</taxon>
        <taxon>Embleya</taxon>
    </lineage>
</organism>
<proteinExistence type="predicted"/>
<reference evidence="1 2" key="1">
    <citation type="submission" date="2018-12" db="EMBL/GenBank/DDBJ databases">
        <title>Draft genome sequence of Embleya hyalina NBRC 13850T.</title>
        <authorList>
            <person name="Komaki H."/>
            <person name="Hosoyama A."/>
            <person name="Kimura A."/>
            <person name="Ichikawa N."/>
            <person name="Tamura T."/>
        </authorList>
    </citation>
    <scope>NUCLEOTIDE SEQUENCE [LARGE SCALE GENOMIC DNA]</scope>
    <source>
        <strain evidence="1 2">NBRC 13850</strain>
    </source>
</reference>
<name>A0A401YQQ7_9ACTN</name>
<evidence type="ECO:0000313" key="2">
    <source>
        <dbReference type="Proteomes" id="UP000286931"/>
    </source>
</evidence>
<dbReference type="AlphaFoldDB" id="A0A401YQQ7"/>
<dbReference type="EMBL" id="BIFH01000022">
    <property type="protein sequence ID" value="GCD96948.1"/>
    <property type="molecule type" value="Genomic_DNA"/>
</dbReference>
<sequence>MCRAWGWVVLSDGVGEGSCGGDVVGWVEDGGAEEGRGVREGGADVDGDRGVRERVCAGPGVGATVGGGEDDPRGVGVPPVFRGVAGFRVARGVAAARGVPGAVAEGTDDE</sequence>
<comment type="caution">
    <text evidence="1">The sequence shown here is derived from an EMBL/GenBank/DDBJ whole genome shotgun (WGS) entry which is preliminary data.</text>
</comment>
<keyword evidence="2" id="KW-1185">Reference proteome</keyword>
<accession>A0A401YQQ7</accession>
<gene>
    <name evidence="1" type="ORF">EHYA_04635</name>
</gene>
<protein>
    <submittedName>
        <fullName evidence="1">Uncharacterized protein</fullName>
    </submittedName>
</protein>
<evidence type="ECO:0000313" key="1">
    <source>
        <dbReference type="EMBL" id="GCD96948.1"/>
    </source>
</evidence>
<dbReference type="Proteomes" id="UP000286931">
    <property type="component" value="Unassembled WGS sequence"/>
</dbReference>